<dbReference type="InterPro" id="IPR004803">
    <property type="entry name" value="TGT"/>
</dbReference>
<organism evidence="9 10">
    <name type="scientific">Hyphomicrobium sulfonivorans</name>
    <dbReference type="NCBI Taxonomy" id="121290"/>
    <lineage>
        <taxon>Bacteria</taxon>
        <taxon>Pseudomonadati</taxon>
        <taxon>Pseudomonadota</taxon>
        <taxon>Alphaproteobacteria</taxon>
        <taxon>Hyphomicrobiales</taxon>
        <taxon>Hyphomicrobiaceae</taxon>
        <taxon>Hyphomicrobium</taxon>
    </lineage>
</organism>
<dbReference type="GO" id="GO:0008479">
    <property type="term" value="F:tRNA-guanosine(34) queuine transglycosylase activity"/>
    <property type="evidence" value="ECO:0007669"/>
    <property type="project" value="UniProtKB-UniRule"/>
</dbReference>
<dbReference type="HAMAP" id="MF_00168">
    <property type="entry name" value="Q_tRNA_Tgt"/>
    <property type="match status" value="1"/>
</dbReference>
<gene>
    <name evidence="7" type="primary">tgt</name>
    <name evidence="9" type="ORF">APY04_1494</name>
</gene>
<feature type="region of interest" description="RNA binding; important for wobble base 34 recognition" evidence="7">
    <location>
        <begin position="288"/>
        <end position="292"/>
    </location>
</feature>
<evidence type="ECO:0000256" key="2">
    <source>
        <dbReference type="ARBA" id="ARBA00022676"/>
    </source>
</evidence>
<dbReference type="Pfam" id="PF01702">
    <property type="entry name" value="TGT"/>
    <property type="match status" value="1"/>
</dbReference>
<dbReference type="InterPro" id="IPR002616">
    <property type="entry name" value="tRNA_ribo_trans-like"/>
</dbReference>
<comment type="caution">
    <text evidence="7">Lacks conserved residue(s) required for the propagation of feature annotation.</text>
</comment>
<dbReference type="NCBIfam" id="TIGR00449">
    <property type="entry name" value="tgt_general"/>
    <property type="match status" value="1"/>
</dbReference>
<sequence length="388" mass="42818">MTPSETKEHSPMQQQAQTFGYRLLKQDGAARLGEVVTPRGIVRTPAFMPVGTVATVKALTFDQVKQAGADIVLANTYHLMLRPGAERVARLGGLHNFMRWDGPILTDSGGFQVMSLSKIRKINEEGVRFASHIDGSRHLLTPERAVEIQCLLGSDIQMQLDECISLPAERKETERAMELSLRWAARAQRAFSDLAKPGQALFGIVQGGVDAELRQRSAEALVAMDLPGYAVGGLAVGEGQELMLRTLDGVLPHLPSHKPRYLMGVGTPSDLIKSVARGVDMFDCVMPTRNGRHGLAFTWNGKVNLRNARHADDPAPLDEQSSCPGARDYSRAYLHHLVRSGEYLGAMLLSWVNTTFYQELMAAMRLAIAEGRFNTWAEETLDRIERTN</sequence>
<feature type="domain" description="tRNA-guanine(15) transglycosylase-like" evidence="8">
    <location>
        <begin position="29"/>
        <end position="383"/>
    </location>
</feature>
<reference evidence="9 10" key="1">
    <citation type="submission" date="2015-10" db="EMBL/GenBank/DDBJ databases">
        <title>Transcriptomic analysis of a linuron degrading triple-species bacterial consortium.</title>
        <authorList>
            <person name="Albers P."/>
        </authorList>
    </citation>
    <scope>NUCLEOTIDE SEQUENCE [LARGE SCALE GENOMIC DNA]</scope>
    <source>
        <strain evidence="9 10">WDL6</strain>
    </source>
</reference>
<dbReference type="GO" id="GO:0008616">
    <property type="term" value="P:tRNA queuosine(34) biosynthetic process"/>
    <property type="evidence" value="ECO:0007669"/>
    <property type="project" value="UniProtKB-UniRule"/>
</dbReference>
<comment type="catalytic activity">
    <reaction evidence="6 7">
        <text>7-aminomethyl-7-carbaguanine + guanosine(34) in tRNA = 7-aminomethyl-7-carbaguanosine(34) in tRNA + guanine</text>
        <dbReference type="Rhea" id="RHEA:24104"/>
        <dbReference type="Rhea" id="RHEA-COMP:10341"/>
        <dbReference type="Rhea" id="RHEA-COMP:10342"/>
        <dbReference type="ChEBI" id="CHEBI:16235"/>
        <dbReference type="ChEBI" id="CHEBI:58703"/>
        <dbReference type="ChEBI" id="CHEBI:74269"/>
        <dbReference type="ChEBI" id="CHEBI:82833"/>
        <dbReference type="EC" id="2.4.2.29"/>
    </reaction>
</comment>
<proteinExistence type="inferred from homology"/>
<comment type="subunit">
    <text evidence="7">Homodimer. Within each dimer, one monomer is responsible for RNA recognition and catalysis, while the other monomer binds to the replacement base PreQ1.</text>
</comment>
<feature type="binding site" evidence="7">
    <location>
        <begin position="107"/>
        <end position="111"/>
    </location>
    <ligand>
        <name>substrate</name>
    </ligand>
</feature>
<dbReference type="PANTHER" id="PTHR46499:SF1">
    <property type="entry name" value="QUEUINE TRNA-RIBOSYLTRANSFERASE"/>
    <property type="match status" value="1"/>
</dbReference>
<feature type="active site" description="Nucleophile" evidence="7">
    <location>
        <position position="283"/>
    </location>
</feature>
<evidence type="ECO:0000313" key="9">
    <source>
        <dbReference type="EMBL" id="KWT69411.1"/>
    </source>
</evidence>
<evidence type="ECO:0000256" key="3">
    <source>
        <dbReference type="ARBA" id="ARBA00022679"/>
    </source>
</evidence>
<dbReference type="STRING" id="121290.APY04_1494"/>
<comment type="function">
    <text evidence="7">Catalyzes the base-exchange of a guanine (G) residue with the queuine precursor 7-aminomethyl-7-deazaguanine (PreQ1) at position 34 (anticodon wobble position) in tRNAs with GU(N) anticodons (tRNA-Asp, -Asn, -His and -Tyr). Catalysis occurs through a double-displacement mechanism. The nucleophile active site attacks the C1' of nucleotide 34 to detach the guanine base from the RNA, forming a covalent enzyme-RNA intermediate. The proton acceptor active site deprotonates the incoming PreQ1, allowing a nucleophilic attack on the C1' of the ribose to form the product. After dissociation, two additional enzymatic reactions on the tRNA convert PreQ1 to queuine (Q), resulting in the hypermodified nucleoside queuosine (7-(((4,5-cis-dihydroxy-2-cyclopenten-1-yl)amino)methyl)-7-deazaguanosine).</text>
</comment>
<evidence type="ECO:0000256" key="7">
    <source>
        <dbReference type="HAMAP-Rule" id="MF_00168"/>
    </source>
</evidence>
<dbReference type="AlphaFoldDB" id="A0A109BIF8"/>
<name>A0A109BIF8_HYPSL</name>
<feature type="binding site" evidence="7">
    <location>
        <position position="161"/>
    </location>
    <ligand>
        <name>substrate</name>
    </ligand>
</feature>
<keyword evidence="2 7" id="KW-0328">Glycosyltransferase</keyword>
<dbReference type="PATRIC" id="fig|121290.4.peg.2730"/>
<dbReference type="PANTHER" id="PTHR46499">
    <property type="entry name" value="QUEUINE TRNA-RIBOSYLTRANSFERASE"/>
    <property type="match status" value="1"/>
</dbReference>
<feature type="binding site" evidence="7">
    <location>
        <position position="233"/>
    </location>
    <ligand>
        <name>substrate</name>
    </ligand>
</feature>
<evidence type="ECO:0000259" key="8">
    <source>
        <dbReference type="Pfam" id="PF01702"/>
    </source>
</evidence>
<dbReference type="GO" id="GO:0005829">
    <property type="term" value="C:cytosol"/>
    <property type="evidence" value="ECO:0007669"/>
    <property type="project" value="TreeGrafter"/>
</dbReference>
<evidence type="ECO:0000256" key="6">
    <source>
        <dbReference type="ARBA" id="ARBA00050112"/>
    </source>
</evidence>
<dbReference type="SUPFAM" id="SSF51713">
    <property type="entry name" value="tRNA-guanine transglycosylase"/>
    <property type="match status" value="1"/>
</dbReference>
<evidence type="ECO:0000256" key="4">
    <source>
        <dbReference type="ARBA" id="ARBA00022694"/>
    </source>
</evidence>
<dbReference type="FunFam" id="3.20.20.105:FF:000001">
    <property type="entry name" value="Queuine tRNA-ribosyltransferase"/>
    <property type="match status" value="1"/>
</dbReference>
<evidence type="ECO:0000256" key="5">
    <source>
        <dbReference type="ARBA" id="ARBA00022785"/>
    </source>
</evidence>
<keyword evidence="4 7" id="KW-0819">tRNA processing</keyword>
<keyword evidence="5 7" id="KW-0671">Queuosine biosynthesis</keyword>
<keyword evidence="3 7" id="KW-0808">Transferase</keyword>
<evidence type="ECO:0000313" key="10">
    <source>
        <dbReference type="Proteomes" id="UP000059074"/>
    </source>
</evidence>
<accession>A0A109BIF8</accession>
<dbReference type="InterPro" id="IPR036511">
    <property type="entry name" value="TGT-like_sf"/>
</dbReference>
<dbReference type="InterPro" id="IPR050076">
    <property type="entry name" value="ArchSynthase1/Queuine_TRR"/>
</dbReference>
<dbReference type="Proteomes" id="UP000059074">
    <property type="component" value="Unassembled WGS sequence"/>
</dbReference>
<feature type="binding site" evidence="7">
    <location>
        <position position="206"/>
    </location>
    <ligand>
        <name>substrate</name>
    </ligand>
</feature>
<evidence type="ECO:0000256" key="1">
    <source>
        <dbReference type="ARBA" id="ARBA00004691"/>
    </source>
</evidence>
<comment type="pathway">
    <text evidence="1 7">tRNA modification; tRNA-queuosine biosynthesis.</text>
</comment>
<feature type="region of interest" description="RNA binding" evidence="7">
    <location>
        <begin position="264"/>
        <end position="270"/>
    </location>
</feature>
<dbReference type="EMBL" id="LMTR01000045">
    <property type="protein sequence ID" value="KWT69411.1"/>
    <property type="molecule type" value="Genomic_DNA"/>
</dbReference>
<comment type="similarity">
    <text evidence="7">Belongs to the queuine tRNA-ribosyltransferase family.</text>
</comment>
<comment type="caution">
    <text evidence="9">The sequence shown here is derived from an EMBL/GenBank/DDBJ whole genome shotgun (WGS) entry which is preliminary data.</text>
</comment>
<dbReference type="Gene3D" id="3.20.20.105">
    <property type="entry name" value="Queuine tRNA-ribosyltransferase-like"/>
    <property type="match status" value="1"/>
</dbReference>
<protein>
    <recommendedName>
        <fullName evidence="7">Queuine tRNA-ribosyltransferase</fullName>
        <ecNumber evidence="7">2.4.2.29</ecNumber>
    </recommendedName>
    <alternativeName>
        <fullName evidence="7">Guanine insertion enzyme</fullName>
    </alternativeName>
    <alternativeName>
        <fullName evidence="7">tRNA-guanine transglycosylase</fullName>
    </alternativeName>
</protein>
<dbReference type="UniPathway" id="UPA00392"/>
<dbReference type="NCBIfam" id="TIGR00430">
    <property type="entry name" value="Q_tRNA_tgt"/>
    <property type="match status" value="1"/>
</dbReference>
<keyword evidence="10" id="KW-1185">Reference proteome</keyword>
<feature type="active site" description="Proton acceptor" evidence="7">
    <location>
        <position position="107"/>
    </location>
</feature>
<dbReference type="EC" id="2.4.2.29" evidence="7"/>